<organism evidence="3 4">
    <name type="scientific">Hypocrea jecorina (strain ATCC 56765 / BCRC 32924 / NRRL 11460 / Rut C-30)</name>
    <name type="common">Trichoderma reesei</name>
    <dbReference type="NCBI Taxonomy" id="1344414"/>
    <lineage>
        <taxon>Eukaryota</taxon>
        <taxon>Fungi</taxon>
        <taxon>Dikarya</taxon>
        <taxon>Ascomycota</taxon>
        <taxon>Pezizomycotina</taxon>
        <taxon>Sordariomycetes</taxon>
        <taxon>Hypocreomycetidae</taxon>
        <taxon>Hypocreales</taxon>
        <taxon>Hypocreaceae</taxon>
        <taxon>Trichoderma</taxon>
    </lineage>
</organism>
<feature type="domain" description="Small acidic protein-like" evidence="2">
    <location>
        <begin position="210"/>
        <end position="276"/>
    </location>
</feature>
<evidence type="ECO:0000313" key="3">
    <source>
        <dbReference type="EMBL" id="ETR97943.1"/>
    </source>
</evidence>
<feature type="compositionally biased region" description="Low complexity" evidence="1">
    <location>
        <begin position="1"/>
        <end position="13"/>
    </location>
</feature>
<gene>
    <name evidence="3" type="ORF">M419DRAFT_12287</name>
</gene>
<protein>
    <recommendedName>
        <fullName evidence="2">Small acidic protein-like domain-containing protein</fullName>
    </recommendedName>
</protein>
<evidence type="ECO:0000313" key="4">
    <source>
        <dbReference type="Proteomes" id="UP000024376"/>
    </source>
</evidence>
<feature type="region of interest" description="Disordered" evidence="1">
    <location>
        <begin position="109"/>
        <end position="217"/>
    </location>
</feature>
<sequence>MASSAQDAASAQAKQERKLAKKARKAAREAKEPELKKAAKVSEKSTAQGKEEKNKKDRELKKQLLELEKKRHHHLAESKKLEIQVEQLLKQAHNAAKVIEWVNKVLDEASDDGVGEKITKITPDDDDVSDAHSSGKKTDGEKKKKKKDKKKSKSKPEEASAVEGQAADGKRKRQDDNAEQPVSKKSKKAKESKGGEKQAQAAAEEVKIEGLEGGKARQDKFLRLLGGKKAGVNAAKPGSMASKNPSNSVRAEAAIQQQFEAGMALKESGQKRRGLGA</sequence>
<feature type="compositionally biased region" description="Basic and acidic residues" evidence="1">
    <location>
        <begin position="114"/>
        <end position="123"/>
    </location>
</feature>
<feature type="region of interest" description="Disordered" evidence="1">
    <location>
        <begin position="1"/>
        <end position="79"/>
    </location>
</feature>
<feature type="compositionally biased region" description="Basic and acidic residues" evidence="1">
    <location>
        <begin position="26"/>
        <end position="79"/>
    </location>
</feature>
<feature type="compositionally biased region" description="Basic and acidic residues" evidence="1">
    <location>
        <begin position="204"/>
        <end position="217"/>
    </location>
</feature>
<evidence type="ECO:0000256" key="1">
    <source>
        <dbReference type="SAM" id="MobiDB-lite"/>
    </source>
</evidence>
<dbReference type="Pfam" id="PF15477">
    <property type="entry name" value="SMAP"/>
    <property type="match status" value="1"/>
</dbReference>
<dbReference type="InterPro" id="IPR028124">
    <property type="entry name" value="SMAP_dom"/>
</dbReference>
<accession>A0A024RY04</accession>
<name>A0A024RY04_HYPJR</name>
<dbReference type="HOGENOM" id="CLU_934015_0_0_1"/>
<dbReference type="EMBL" id="KI911166">
    <property type="protein sequence ID" value="ETR97943.1"/>
    <property type="molecule type" value="Genomic_DNA"/>
</dbReference>
<dbReference type="OrthoDB" id="10066125at2759"/>
<dbReference type="KEGG" id="trr:M419DRAFT_12287"/>
<feature type="compositionally biased region" description="Basic residues" evidence="1">
    <location>
        <begin position="143"/>
        <end position="153"/>
    </location>
</feature>
<reference evidence="4" key="1">
    <citation type="journal article" date="2013" name="Ind. Biotechnol.">
        <title>Comparative genomics analysis of Trichoderma reesei strains.</title>
        <authorList>
            <person name="Koike H."/>
            <person name="Aerts A."/>
            <person name="LaButti K."/>
            <person name="Grigoriev I.V."/>
            <person name="Baker S.E."/>
        </authorList>
    </citation>
    <scope>NUCLEOTIDE SEQUENCE [LARGE SCALE GENOMIC DNA]</scope>
    <source>
        <strain evidence="4">ATCC 56765 / BCRC 32924 / NRRL 11460 / Rut C-30</strain>
    </source>
</reference>
<dbReference type="Proteomes" id="UP000024376">
    <property type="component" value="Unassembled WGS sequence"/>
</dbReference>
<dbReference type="AlphaFoldDB" id="A0A024RY04"/>
<proteinExistence type="predicted"/>
<evidence type="ECO:0000259" key="2">
    <source>
        <dbReference type="Pfam" id="PF15477"/>
    </source>
</evidence>